<reference evidence="8 10" key="2">
    <citation type="journal article" date="2019" name="Plant Biotechnol. J.">
        <title>The red bayberry genome and genetic basis of sex determination.</title>
        <authorList>
            <person name="Jia H.M."/>
            <person name="Jia H.J."/>
            <person name="Cai Q.L."/>
            <person name="Wang Y."/>
            <person name="Zhao H.B."/>
            <person name="Yang W.F."/>
            <person name="Wang G.Y."/>
            <person name="Li Y.H."/>
            <person name="Zhan D.L."/>
            <person name="Shen Y.T."/>
            <person name="Niu Q.F."/>
            <person name="Chang L."/>
            <person name="Qiu J."/>
            <person name="Zhao L."/>
            <person name="Xie H.B."/>
            <person name="Fu W.Y."/>
            <person name="Jin J."/>
            <person name="Li X.W."/>
            <person name="Jiao Y."/>
            <person name="Zhou C.C."/>
            <person name="Tu T."/>
            <person name="Chai C.Y."/>
            <person name="Gao J.L."/>
            <person name="Fan L.J."/>
            <person name="van de Weg E."/>
            <person name="Wang J.Y."/>
            <person name="Gao Z.S."/>
        </authorList>
    </citation>
    <scope>NUCLEOTIDE SEQUENCE [LARGE SCALE GENOMIC DNA]</scope>
    <source>
        <tissue evidence="8">Leaves</tissue>
    </source>
</reference>
<dbReference type="Gene3D" id="3.90.180.10">
    <property type="entry name" value="Medium-chain alcohol dehydrogenases, catalytic domain"/>
    <property type="match status" value="1"/>
</dbReference>
<dbReference type="EMBL" id="RXIC02000019">
    <property type="protein sequence ID" value="KAB1226194.1"/>
    <property type="molecule type" value="Genomic_DNA"/>
</dbReference>
<dbReference type="Pfam" id="PF00107">
    <property type="entry name" value="ADH_zinc_N"/>
    <property type="match status" value="1"/>
</dbReference>
<proteinExistence type="inferred from homology"/>
<keyword evidence="5" id="KW-0560">Oxidoreductase</keyword>
<dbReference type="GO" id="GO:0046872">
    <property type="term" value="F:metal ion binding"/>
    <property type="evidence" value="ECO:0007669"/>
    <property type="project" value="UniProtKB-KW"/>
</dbReference>
<sequence length="233" mass="24469">MYCMGGLAEYCVVPAHALSVLPDSLPYTESAILGCAVFTAYGAIVHAAEMRPGDSVAVIGIGGVGSSCLQLARAFGASDIIAVDVQDEKLHKARAFGATHTINATQEDAVGKIREITRGMGVDIAVEALGKSQTFFQCTQSVKDGGKAVMVGLTQSGAVGVVDINHLVRRKIKVIGSYGGRPRQDLPKLVRLAETGVLNLPDAVSRKYKFEEAGQAFHDLSQGSIVGRAVVEI</sequence>
<dbReference type="PANTHER" id="PTHR43350:SF2">
    <property type="entry name" value="GROES-LIKE ZINC-BINDING ALCOHOL DEHYDROGENASE FAMILY PROTEIN"/>
    <property type="match status" value="1"/>
</dbReference>
<gene>
    <name evidence="8" type="ORF">CJ030_MR1G029166</name>
    <name evidence="9" type="ORF">CJ030_MR1G029167</name>
</gene>
<protein>
    <submittedName>
        <fullName evidence="8">Succinate-semialdehyde dehydrogenase (Acetylating)</fullName>
    </submittedName>
</protein>
<keyword evidence="6" id="KW-0520">NAD</keyword>
<dbReference type="SUPFAM" id="SSF51735">
    <property type="entry name" value="NAD(P)-binding Rossmann-fold domains"/>
    <property type="match status" value="1"/>
</dbReference>
<dbReference type="EMBL" id="RXIC02000019">
    <property type="protein sequence ID" value="KAB1226193.1"/>
    <property type="molecule type" value="Genomic_DNA"/>
</dbReference>
<dbReference type="Proteomes" id="UP000516437">
    <property type="component" value="Chromosome 1"/>
</dbReference>
<dbReference type="OrthoDB" id="1666540at2759"/>
<comment type="similarity">
    <text evidence="2">Belongs to the zinc-containing alcohol dehydrogenase family.</text>
</comment>
<evidence type="ECO:0000313" key="8">
    <source>
        <dbReference type="EMBL" id="KAB1226193.1"/>
    </source>
</evidence>
<evidence type="ECO:0000313" key="9">
    <source>
        <dbReference type="EMBL" id="KAB1226194.1"/>
    </source>
</evidence>
<keyword evidence="3" id="KW-0479">Metal-binding</keyword>
<keyword evidence="4" id="KW-0862">Zinc</keyword>
<evidence type="ECO:0000256" key="4">
    <source>
        <dbReference type="ARBA" id="ARBA00022833"/>
    </source>
</evidence>
<dbReference type="AlphaFoldDB" id="A0A6A1WND9"/>
<reference evidence="8" key="3">
    <citation type="submission" date="2019-09" db="EMBL/GenBank/DDBJ databases">
        <authorList>
            <person name="Gao Z."/>
        </authorList>
    </citation>
    <scope>NUCLEOTIDE SEQUENCE</scope>
    <source>
        <tissue evidence="8">Leaves</tissue>
    </source>
</reference>
<evidence type="ECO:0000313" key="10">
    <source>
        <dbReference type="Proteomes" id="UP000516437"/>
    </source>
</evidence>
<organism evidence="8 10">
    <name type="scientific">Morella rubra</name>
    <name type="common">Chinese bayberry</name>
    <dbReference type="NCBI Taxonomy" id="262757"/>
    <lineage>
        <taxon>Eukaryota</taxon>
        <taxon>Viridiplantae</taxon>
        <taxon>Streptophyta</taxon>
        <taxon>Embryophyta</taxon>
        <taxon>Tracheophyta</taxon>
        <taxon>Spermatophyta</taxon>
        <taxon>Magnoliopsida</taxon>
        <taxon>eudicotyledons</taxon>
        <taxon>Gunneridae</taxon>
        <taxon>Pentapetalae</taxon>
        <taxon>rosids</taxon>
        <taxon>fabids</taxon>
        <taxon>Fagales</taxon>
        <taxon>Myricaceae</taxon>
        <taxon>Morella</taxon>
    </lineage>
</organism>
<evidence type="ECO:0000256" key="2">
    <source>
        <dbReference type="ARBA" id="ARBA00008072"/>
    </source>
</evidence>
<dbReference type="InterPro" id="IPR036291">
    <property type="entry name" value="NAD(P)-bd_dom_sf"/>
</dbReference>
<evidence type="ECO:0000256" key="5">
    <source>
        <dbReference type="ARBA" id="ARBA00023002"/>
    </source>
</evidence>
<dbReference type="InterPro" id="IPR011032">
    <property type="entry name" value="GroES-like_sf"/>
</dbReference>
<dbReference type="InterPro" id="IPR013149">
    <property type="entry name" value="ADH-like_C"/>
</dbReference>
<name>A0A6A1WND9_9ROSI</name>
<comment type="cofactor">
    <cofactor evidence="1">
        <name>Zn(2+)</name>
        <dbReference type="ChEBI" id="CHEBI:29105"/>
    </cofactor>
</comment>
<keyword evidence="10" id="KW-1185">Reference proteome</keyword>
<evidence type="ECO:0000256" key="1">
    <source>
        <dbReference type="ARBA" id="ARBA00001947"/>
    </source>
</evidence>
<feature type="domain" description="Enoyl reductase (ER)" evidence="7">
    <location>
        <begin position="1"/>
        <end position="231"/>
    </location>
</feature>
<evidence type="ECO:0000256" key="6">
    <source>
        <dbReference type="ARBA" id="ARBA00023027"/>
    </source>
</evidence>
<evidence type="ECO:0000259" key="7">
    <source>
        <dbReference type="SMART" id="SM00829"/>
    </source>
</evidence>
<reference evidence="8" key="1">
    <citation type="submission" date="2018-07" db="EMBL/GenBank/DDBJ databases">
        <authorList>
            <person name="Gao Z.-S."/>
            <person name="Jia H.-M."/>
            <person name="Jia H.-J."/>
            <person name="Cai Q.-L."/>
            <person name="Wang Y."/>
            <person name="Zhao H.-B."/>
        </authorList>
    </citation>
    <scope>NUCLEOTIDE SEQUENCE</scope>
    <source>
        <tissue evidence="8">Leaves</tissue>
    </source>
</reference>
<dbReference type="FunFam" id="3.40.50.720:FF:000068">
    <property type="entry name" value="Sorbitol dehydrogenase"/>
    <property type="match status" value="1"/>
</dbReference>
<comment type="caution">
    <text evidence="8">The sequence shown here is derived from an EMBL/GenBank/DDBJ whole genome shotgun (WGS) entry which is preliminary data.</text>
</comment>
<dbReference type="SMART" id="SM00829">
    <property type="entry name" value="PKS_ER"/>
    <property type="match status" value="1"/>
</dbReference>
<dbReference type="SUPFAM" id="SSF50129">
    <property type="entry name" value="GroES-like"/>
    <property type="match status" value="1"/>
</dbReference>
<dbReference type="GO" id="GO:0016491">
    <property type="term" value="F:oxidoreductase activity"/>
    <property type="evidence" value="ECO:0007669"/>
    <property type="project" value="UniProtKB-KW"/>
</dbReference>
<accession>A0A6A1WND9</accession>
<dbReference type="InterPro" id="IPR020843">
    <property type="entry name" value="ER"/>
</dbReference>
<dbReference type="PANTHER" id="PTHR43350">
    <property type="entry name" value="NAD-DEPENDENT ALCOHOL DEHYDROGENASE"/>
    <property type="match status" value="1"/>
</dbReference>
<evidence type="ECO:0000256" key="3">
    <source>
        <dbReference type="ARBA" id="ARBA00022723"/>
    </source>
</evidence>